<dbReference type="HOGENOM" id="CLU_014051_4_1_3"/>
<dbReference type="Gene3D" id="3.40.30.10">
    <property type="entry name" value="Glutaredoxin"/>
    <property type="match status" value="1"/>
</dbReference>
<gene>
    <name evidence="2" type="ordered locus">PCC8801_1388</name>
</gene>
<feature type="domain" description="Spermatogenesis-associated protein 20-like TRX" evidence="1">
    <location>
        <begin position="3"/>
        <end position="164"/>
    </location>
</feature>
<dbReference type="SUPFAM" id="SSF52833">
    <property type="entry name" value="Thioredoxin-like"/>
    <property type="match status" value="1"/>
</dbReference>
<dbReference type="InterPro" id="IPR024705">
    <property type="entry name" value="Ssp411"/>
</dbReference>
<dbReference type="InterPro" id="IPR004879">
    <property type="entry name" value="Ssp411-like_TRX"/>
</dbReference>
<dbReference type="InterPro" id="IPR008928">
    <property type="entry name" value="6-hairpin_glycosidase_sf"/>
</dbReference>
<dbReference type="Gene3D" id="1.50.10.10">
    <property type="match status" value="1"/>
</dbReference>
<dbReference type="Pfam" id="PF03190">
    <property type="entry name" value="Thioredox_DsbH"/>
    <property type="match status" value="1"/>
</dbReference>
<dbReference type="InterPro" id="IPR036249">
    <property type="entry name" value="Thioredoxin-like_sf"/>
</dbReference>
<organism evidence="2 3">
    <name type="scientific">Rippkaea orientalis (strain PCC 8801 / RF-1)</name>
    <name type="common">Cyanothece sp. (strain PCC 8801)</name>
    <dbReference type="NCBI Taxonomy" id="41431"/>
    <lineage>
        <taxon>Bacteria</taxon>
        <taxon>Bacillati</taxon>
        <taxon>Cyanobacteriota</taxon>
        <taxon>Cyanophyceae</taxon>
        <taxon>Oscillatoriophycideae</taxon>
        <taxon>Chroococcales</taxon>
        <taxon>Aphanothecaceae</taxon>
        <taxon>Rippkaea</taxon>
        <taxon>Rippkaea orientalis</taxon>
    </lineage>
</organism>
<dbReference type="AlphaFoldDB" id="B7K4I3"/>
<sequence length="688" mass="78821">MSNRLATAQSLYLRKHADNPIDWWYWCEEALLTAKQSNRPIFLSIGYSSCHWCTVMEGEAFSDQAIAAYLNDNFLPIKLDREERPDLDSLYMQAVQMMGIQGGWPLNIFLTPDDLVPFYGGTYFPIEPRYGRPGFLQVLQSIRRFYDTEKDKLNSFKHEILDTLQKSAILPVTNAELLNNELFYRGITANTEVIIVNPQDFNRPCFPMIPYANLALQGSRFAFQSQENQATVTYQRGEDLALGGIYDHVGGGFHRYTVDSTWTVPHFEKMLYDNGQIVEYLANLWSQGHQEPAFKRAIARTVEWLQREMTAPQGYFYAAQDADNFTTPDEKEPEEGAFYVWKYQELEDCLTSEELKLLEATFSLTAEGNFEGSNVLQRRMGGEFSEALEVILDKLFMIRYGSSRKTLTTFPPAKNNQEAKNQTWPGRIPPVTDTKMIVAWNSLMISGLARAYGVFGDPLYWELAINATEFILQEQWVNNRLYRLNYEGQPSVLAQAEDYAFFIKALLDLQKANPWERQWLEKAKEVQEEFDEFFWSIEGGGYYNNASDNSGDLLIRERSYIDNATPSANGVALSNLVRLSRLTDDLDYLHRAEQGLQTFSSVLSQSPKACPSLFVALDWYRFGNSVQTTEEILKQFITQYFPVTVYQLTDHLPDNSVGLVCQGLSCLEPAKTKNQLFSQIQETTTLNT</sequence>
<dbReference type="PANTHER" id="PTHR42899">
    <property type="entry name" value="SPERMATOGENESIS-ASSOCIATED PROTEIN 20"/>
    <property type="match status" value="1"/>
</dbReference>
<dbReference type="PIRSF" id="PIRSF006402">
    <property type="entry name" value="UCP006402_thioredoxin"/>
    <property type="match status" value="1"/>
</dbReference>
<dbReference type="EMBL" id="CP001287">
    <property type="protein sequence ID" value="ACK65448.1"/>
    <property type="molecule type" value="Genomic_DNA"/>
</dbReference>
<dbReference type="eggNOG" id="COG1331">
    <property type="taxonomic scope" value="Bacteria"/>
</dbReference>
<evidence type="ECO:0000259" key="1">
    <source>
        <dbReference type="Pfam" id="PF03190"/>
    </source>
</evidence>
<dbReference type="InterPro" id="IPR012341">
    <property type="entry name" value="6hp_glycosidase-like_sf"/>
</dbReference>
<dbReference type="CDD" id="cd02955">
    <property type="entry name" value="SSP411"/>
    <property type="match status" value="1"/>
</dbReference>
<dbReference type="Proteomes" id="UP000008204">
    <property type="component" value="Chromosome"/>
</dbReference>
<dbReference type="KEGG" id="cyp:PCC8801_1388"/>
<keyword evidence="3" id="KW-1185">Reference proteome</keyword>
<protein>
    <recommendedName>
        <fullName evidence="1">Spermatogenesis-associated protein 20-like TRX domain-containing protein</fullName>
    </recommendedName>
</protein>
<dbReference type="OrthoDB" id="9762614at2"/>
<evidence type="ECO:0000313" key="3">
    <source>
        <dbReference type="Proteomes" id="UP000008204"/>
    </source>
</evidence>
<accession>B7K4I3</accession>
<proteinExistence type="predicted"/>
<dbReference type="RefSeq" id="WP_012594722.1">
    <property type="nucleotide sequence ID" value="NC_011726.1"/>
</dbReference>
<dbReference type="SUPFAM" id="SSF48208">
    <property type="entry name" value="Six-hairpin glycosidases"/>
    <property type="match status" value="1"/>
</dbReference>
<evidence type="ECO:0000313" key="2">
    <source>
        <dbReference type="EMBL" id="ACK65448.1"/>
    </source>
</evidence>
<reference evidence="3" key="1">
    <citation type="journal article" date="2011" name="MBio">
        <title>Novel metabolic attributes of the genus Cyanothece, comprising a group of unicellular nitrogen-fixing Cyanobacteria.</title>
        <authorList>
            <person name="Bandyopadhyay A."/>
            <person name="Elvitigala T."/>
            <person name="Welsh E."/>
            <person name="Stockel J."/>
            <person name="Liberton M."/>
            <person name="Min H."/>
            <person name="Sherman L.A."/>
            <person name="Pakrasi H.B."/>
        </authorList>
    </citation>
    <scope>NUCLEOTIDE SEQUENCE [LARGE SCALE GENOMIC DNA]</scope>
    <source>
        <strain evidence="3">PCC 8801</strain>
    </source>
</reference>
<dbReference type="PANTHER" id="PTHR42899:SF1">
    <property type="entry name" value="SPERMATOGENESIS-ASSOCIATED PROTEIN 20"/>
    <property type="match status" value="1"/>
</dbReference>
<name>B7K4I3_RIPO1</name>
<dbReference type="GO" id="GO:0005975">
    <property type="term" value="P:carbohydrate metabolic process"/>
    <property type="evidence" value="ECO:0007669"/>
    <property type="project" value="InterPro"/>
</dbReference>
<dbReference type="STRING" id="41431.PCC8801_1388"/>